<evidence type="ECO:0000313" key="4">
    <source>
        <dbReference type="Proteomes" id="UP000199118"/>
    </source>
</evidence>
<evidence type="ECO:0000313" key="3">
    <source>
        <dbReference type="EMBL" id="SDW33195.1"/>
    </source>
</evidence>
<name>A0A1H2SP12_9RHOB</name>
<organism evidence="3 4">
    <name type="scientific">Albimonas donghaensis</name>
    <dbReference type="NCBI Taxonomy" id="356660"/>
    <lineage>
        <taxon>Bacteria</taxon>
        <taxon>Pseudomonadati</taxon>
        <taxon>Pseudomonadota</taxon>
        <taxon>Alphaproteobacteria</taxon>
        <taxon>Rhodobacterales</taxon>
        <taxon>Paracoccaceae</taxon>
        <taxon>Albimonas</taxon>
    </lineage>
</organism>
<dbReference type="InterPro" id="IPR014308">
    <property type="entry name" value="Xanthine_DH_XdhC"/>
</dbReference>
<evidence type="ECO:0000259" key="1">
    <source>
        <dbReference type="Pfam" id="PF02625"/>
    </source>
</evidence>
<dbReference type="Pfam" id="PF13478">
    <property type="entry name" value="XdhC_C"/>
    <property type="match status" value="1"/>
</dbReference>
<feature type="domain" description="XdhC Rossmann" evidence="2">
    <location>
        <begin position="160"/>
        <end position="305"/>
    </location>
</feature>
<protein>
    <submittedName>
        <fullName evidence="3">Molybdenum cofactor sulfurylase</fullName>
    </submittedName>
</protein>
<dbReference type="Pfam" id="PF02625">
    <property type="entry name" value="XdhC_CoxI"/>
    <property type="match status" value="1"/>
</dbReference>
<dbReference type="InterPro" id="IPR027051">
    <property type="entry name" value="XdhC_Rossmann_dom"/>
</dbReference>
<dbReference type="Proteomes" id="UP000199118">
    <property type="component" value="Unassembled WGS sequence"/>
</dbReference>
<dbReference type="PANTHER" id="PTHR30388:SF6">
    <property type="entry name" value="XANTHINE DEHYDROGENASE SUBUNIT A-RELATED"/>
    <property type="match status" value="1"/>
</dbReference>
<dbReference type="Gene3D" id="3.40.50.720">
    <property type="entry name" value="NAD(P)-binding Rossmann-like Domain"/>
    <property type="match status" value="1"/>
</dbReference>
<proteinExistence type="predicted"/>
<dbReference type="AlphaFoldDB" id="A0A1H2SP12"/>
<dbReference type="NCBIfam" id="TIGR02964">
    <property type="entry name" value="xanthine_xdhC"/>
    <property type="match status" value="1"/>
</dbReference>
<accession>A0A1H2SP12</accession>
<keyword evidence="4" id="KW-1185">Reference proteome</keyword>
<dbReference type="EMBL" id="FNMZ01000001">
    <property type="protein sequence ID" value="SDW33195.1"/>
    <property type="molecule type" value="Genomic_DNA"/>
</dbReference>
<gene>
    <name evidence="3" type="ORF">SAMN05444336_101719</name>
</gene>
<reference evidence="3 4" key="1">
    <citation type="submission" date="2016-10" db="EMBL/GenBank/DDBJ databases">
        <authorList>
            <person name="de Groot N.N."/>
        </authorList>
    </citation>
    <scope>NUCLEOTIDE SEQUENCE [LARGE SCALE GENOMIC DNA]</scope>
    <source>
        <strain evidence="3 4">DSM 17890</strain>
    </source>
</reference>
<dbReference type="PANTHER" id="PTHR30388">
    <property type="entry name" value="ALDEHYDE OXIDOREDUCTASE MOLYBDENUM COFACTOR ASSEMBLY PROTEIN"/>
    <property type="match status" value="1"/>
</dbReference>
<dbReference type="STRING" id="356660.SAMN05444336_101719"/>
<sequence>MSFDLAALARAVAAHGPVVRVVVAEARGSAPREPGASMTVWAHGFDGTIGGGALEFEALAEARRRLPGGVDGAGHYPLGPALAQCCGGAATLAYERWDDARLRTLPEGPLFARPLGPASAPPLAIARALRDARGGAPGLTYVPGDPPWLAEPMAPSLTPLWIWGAGHVGRALVRVFEGLPFDLTWIDAGADRFPDPIPRHARALPVPDPADATGLAPAQAAHLVLTYSHALDLEICHRLMMRGDFARLGLIGSGSKSARFRARLRALGHDETTVSRLECPIGLAGSAGLRGGKAPAEIAVSVAADHLQWRASRGVARRSEEAL</sequence>
<dbReference type="RefSeq" id="WP_092679730.1">
    <property type="nucleotide sequence ID" value="NZ_FNMZ01000001.1"/>
</dbReference>
<dbReference type="InterPro" id="IPR052698">
    <property type="entry name" value="MoCofactor_Util/Proc"/>
</dbReference>
<dbReference type="OrthoDB" id="61481at2"/>
<evidence type="ECO:0000259" key="2">
    <source>
        <dbReference type="Pfam" id="PF13478"/>
    </source>
</evidence>
<feature type="domain" description="XdhC- CoxI" evidence="1">
    <location>
        <begin position="12"/>
        <end position="68"/>
    </location>
</feature>
<dbReference type="InterPro" id="IPR003777">
    <property type="entry name" value="XdhC_CoxI"/>
</dbReference>